<dbReference type="Proteomes" id="UP000245699">
    <property type="component" value="Unassembled WGS sequence"/>
</dbReference>
<feature type="region of interest" description="Disordered" evidence="2">
    <location>
        <begin position="357"/>
        <end position="433"/>
    </location>
</feature>
<evidence type="ECO:0000313" key="5">
    <source>
        <dbReference type="Proteomes" id="UP000245699"/>
    </source>
</evidence>
<dbReference type="CDD" id="cd12193">
    <property type="entry name" value="bZIP_GCN4"/>
    <property type="match status" value="1"/>
</dbReference>
<feature type="compositionally biased region" description="Basic and acidic residues" evidence="2">
    <location>
        <begin position="378"/>
        <end position="387"/>
    </location>
</feature>
<dbReference type="PROSITE" id="PS50217">
    <property type="entry name" value="BZIP"/>
    <property type="match status" value="1"/>
</dbReference>
<protein>
    <recommendedName>
        <fullName evidence="3">BZIP domain-containing protein</fullName>
    </recommendedName>
</protein>
<feature type="coiled-coil region" evidence="1">
    <location>
        <begin position="280"/>
        <end position="321"/>
    </location>
</feature>
<dbReference type="Gene3D" id="3.30.160.60">
    <property type="entry name" value="Classic Zinc Finger"/>
    <property type="match status" value="1"/>
</dbReference>
<evidence type="ECO:0000259" key="3">
    <source>
        <dbReference type="PROSITE" id="PS50217"/>
    </source>
</evidence>
<evidence type="ECO:0000256" key="2">
    <source>
        <dbReference type="SAM" id="MobiDB-lite"/>
    </source>
</evidence>
<dbReference type="SMART" id="SM00338">
    <property type="entry name" value="BRLZ"/>
    <property type="match status" value="1"/>
</dbReference>
<name>A0A2T9Y7F8_9FUNG</name>
<comment type="caution">
    <text evidence="4">The sequence shown here is derived from an EMBL/GenBank/DDBJ whole genome shotgun (WGS) entry which is preliminary data.</text>
</comment>
<dbReference type="EMBL" id="MBFT01000645">
    <property type="protein sequence ID" value="PVU88258.1"/>
    <property type="molecule type" value="Genomic_DNA"/>
</dbReference>
<feature type="compositionally biased region" description="Basic and acidic residues" evidence="2">
    <location>
        <begin position="497"/>
        <end position="510"/>
    </location>
</feature>
<dbReference type="OrthoDB" id="5574479at2759"/>
<dbReference type="Pfam" id="PF07716">
    <property type="entry name" value="bZIP_2"/>
    <property type="match status" value="1"/>
</dbReference>
<dbReference type="PROSITE" id="PS00036">
    <property type="entry name" value="BZIP_BASIC"/>
    <property type="match status" value="1"/>
</dbReference>
<feature type="non-terminal residue" evidence="4">
    <location>
        <position position="510"/>
    </location>
</feature>
<accession>A0A2T9Y7F8</accession>
<dbReference type="SUPFAM" id="SSF57959">
    <property type="entry name" value="Leucine zipper domain"/>
    <property type="match status" value="1"/>
</dbReference>
<proteinExistence type="predicted"/>
<feature type="domain" description="BZIP" evidence="3">
    <location>
        <begin position="262"/>
        <end position="314"/>
    </location>
</feature>
<dbReference type="InterPro" id="IPR004827">
    <property type="entry name" value="bZIP"/>
</dbReference>
<dbReference type="STRING" id="61424.A0A2T9Y7F8"/>
<dbReference type="InterPro" id="IPR046347">
    <property type="entry name" value="bZIP_sf"/>
</dbReference>
<feature type="region of interest" description="Disordered" evidence="2">
    <location>
        <begin position="460"/>
        <end position="510"/>
    </location>
</feature>
<feature type="compositionally biased region" description="Basic and acidic residues" evidence="2">
    <location>
        <begin position="395"/>
        <end position="407"/>
    </location>
</feature>
<feature type="compositionally biased region" description="Polar residues" evidence="2">
    <location>
        <begin position="460"/>
        <end position="473"/>
    </location>
</feature>
<feature type="compositionally biased region" description="Polar residues" evidence="2">
    <location>
        <begin position="409"/>
        <end position="433"/>
    </location>
</feature>
<dbReference type="AlphaFoldDB" id="A0A2T9Y7F8"/>
<evidence type="ECO:0000313" key="4">
    <source>
        <dbReference type="EMBL" id="PVU88258.1"/>
    </source>
</evidence>
<feature type="compositionally biased region" description="Polar residues" evidence="2">
    <location>
        <begin position="357"/>
        <end position="374"/>
    </location>
</feature>
<sequence>MFFRALAFQYMNSIVSSLWDAVNGSPNHSSKFSDADLNSLSILANSQNFTSDNRRVSFANDNMNSTAYLSPVSDYSPADSSLQTPFNNDLESFASMPTYSNNLYTNSLTPPVDQYSKFGEILLASSLSQLESFNNISASDSSPVSLVDNLDQTLKSQSAETLLFGRNPSDTSLKSSISSYDLPIFTNIQSSRIPQSSPNVGMYPDSEEFRKRCDKQFLESLPPQLALKRKRTRSSKHLDAIDKLVQSTETEEYNNEIDENCDSQNATKRNKNTDAARRSRLRKALRMDSLEKQVVQLEQDNKLLKESIKAYESEKSKYSEREELLRDHIRSMNMLLMSAMGNKYPAINSHIQPQQTNVFSTMPDSKGSINSSKLLDTGPEKNPEENGQKLNVLEIKQEKNEKTDKEATVTATASNKNNVSGSSGAGSTLDIPSSTASVTENTLFLPQPINSHIQPQQTNVFSTMPDSKGSIYSSKLLDTGPEKNPEENGQKLNVLEIKQEKNEKTDKEAT</sequence>
<gene>
    <name evidence="4" type="ORF">BB559_005656</name>
</gene>
<feature type="compositionally biased region" description="Basic and acidic residues" evidence="2">
    <location>
        <begin position="480"/>
        <end position="489"/>
    </location>
</feature>
<dbReference type="GO" id="GO:0003700">
    <property type="term" value="F:DNA-binding transcription factor activity"/>
    <property type="evidence" value="ECO:0007669"/>
    <property type="project" value="InterPro"/>
</dbReference>
<reference evidence="4 5" key="1">
    <citation type="journal article" date="2018" name="MBio">
        <title>Comparative Genomics Reveals the Core Gene Toolbox for the Fungus-Insect Symbiosis.</title>
        <authorList>
            <person name="Wang Y."/>
            <person name="Stata M."/>
            <person name="Wang W."/>
            <person name="Stajich J.E."/>
            <person name="White M.M."/>
            <person name="Moncalvo J.M."/>
        </authorList>
    </citation>
    <scope>NUCLEOTIDE SEQUENCE [LARGE SCALE GENOMIC DNA]</scope>
    <source>
        <strain evidence="4 5">AUS-77-4</strain>
    </source>
</reference>
<organism evidence="4 5">
    <name type="scientific">Furculomyces boomerangus</name>
    <dbReference type="NCBI Taxonomy" id="61424"/>
    <lineage>
        <taxon>Eukaryota</taxon>
        <taxon>Fungi</taxon>
        <taxon>Fungi incertae sedis</taxon>
        <taxon>Zoopagomycota</taxon>
        <taxon>Kickxellomycotina</taxon>
        <taxon>Harpellomycetes</taxon>
        <taxon>Harpellales</taxon>
        <taxon>Harpellaceae</taxon>
        <taxon>Furculomyces</taxon>
    </lineage>
</organism>
<evidence type="ECO:0000256" key="1">
    <source>
        <dbReference type="SAM" id="Coils"/>
    </source>
</evidence>
<keyword evidence="5" id="KW-1185">Reference proteome</keyword>
<keyword evidence="1" id="KW-0175">Coiled coil</keyword>